<dbReference type="AlphaFoldDB" id="A0A8J3CKP9"/>
<dbReference type="SFLD" id="SFLDS00029">
    <property type="entry name" value="Radical_SAM"/>
    <property type="match status" value="1"/>
</dbReference>
<dbReference type="CDD" id="cd01335">
    <property type="entry name" value="Radical_SAM"/>
    <property type="match status" value="1"/>
</dbReference>
<dbReference type="EMBL" id="BMZG01000004">
    <property type="protein sequence ID" value="GHA70196.1"/>
    <property type="molecule type" value="Genomic_DNA"/>
</dbReference>
<dbReference type="InterPro" id="IPR040064">
    <property type="entry name" value="MoaA-like"/>
</dbReference>
<feature type="domain" description="Radical SAM core" evidence="13">
    <location>
        <begin position="13"/>
        <end position="235"/>
    </location>
</feature>
<comment type="cofactor">
    <cofactor evidence="1">
        <name>[4Fe-4S] cluster</name>
        <dbReference type="ChEBI" id="CHEBI:49883"/>
    </cofactor>
</comment>
<evidence type="ECO:0000256" key="5">
    <source>
        <dbReference type="ARBA" id="ARBA00022723"/>
    </source>
</evidence>
<keyword evidence="11" id="KW-0456">Lyase</keyword>
<evidence type="ECO:0000259" key="13">
    <source>
        <dbReference type="PROSITE" id="PS51918"/>
    </source>
</evidence>
<evidence type="ECO:0000256" key="11">
    <source>
        <dbReference type="ARBA" id="ARBA00023239"/>
    </source>
</evidence>
<keyword evidence="6" id="KW-0547">Nucleotide-binding</keyword>
<dbReference type="PANTHER" id="PTHR22960">
    <property type="entry name" value="MOLYBDOPTERIN COFACTOR SYNTHESIS PROTEIN A"/>
    <property type="match status" value="1"/>
</dbReference>
<keyword evidence="15" id="KW-1185">Reference proteome</keyword>
<dbReference type="SUPFAM" id="SSF102114">
    <property type="entry name" value="Radical SAM enzymes"/>
    <property type="match status" value="1"/>
</dbReference>
<evidence type="ECO:0000256" key="1">
    <source>
        <dbReference type="ARBA" id="ARBA00001966"/>
    </source>
</evidence>
<dbReference type="InterPro" id="IPR050105">
    <property type="entry name" value="MoCo_biosynth_MoaA/MoaC"/>
</dbReference>
<protein>
    <recommendedName>
        <fullName evidence="2">GTP 3',8-cyclase</fullName>
        <ecNumber evidence="2">4.1.99.22</ecNumber>
    </recommendedName>
</protein>
<dbReference type="GO" id="GO:0061799">
    <property type="term" value="F:cyclic pyranopterin monophosphate synthase activity"/>
    <property type="evidence" value="ECO:0007669"/>
    <property type="project" value="TreeGrafter"/>
</dbReference>
<evidence type="ECO:0000256" key="9">
    <source>
        <dbReference type="ARBA" id="ARBA00023134"/>
    </source>
</evidence>
<keyword evidence="3" id="KW-0004">4Fe-4S</keyword>
<dbReference type="InterPro" id="IPR058240">
    <property type="entry name" value="rSAM_sf"/>
</dbReference>
<evidence type="ECO:0000256" key="2">
    <source>
        <dbReference type="ARBA" id="ARBA00012167"/>
    </source>
</evidence>
<gene>
    <name evidence="14" type="primary">moaA</name>
    <name evidence="14" type="ORF">GCM10009007_08610</name>
</gene>
<keyword evidence="5" id="KW-0479">Metal-binding</keyword>
<dbReference type="Gene3D" id="3.20.20.70">
    <property type="entry name" value="Aldolase class I"/>
    <property type="match status" value="1"/>
</dbReference>
<dbReference type="InterPro" id="IPR000385">
    <property type="entry name" value="MoaA_NifB_PqqE_Fe-S-bd_CS"/>
</dbReference>
<dbReference type="RefSeq" id="WP_189492157.1">
    <property type="nucleotide sequence ID" value="NZ_BMZG01000004.1"/>
</dbReference>
<dbReference type="GO" id="GO:0051539">
    <property type="term" value="F:4 iron, 4 sulfur cluster binding"/>
    <property type="evidence" value="ECO:0007669"/>
    <property type="project" value="UniProtKB-KW"/>
</dbReference>
<evidence type="ECO:0000256" key="4">
    <source>
        <dbReference type="ARBA" id="ARBA00022691"/>
    </source>
</evidence>
<evidence type="ECO:0000256" key="6">
    <source>
        <dbReference type="ARBA" id="ARBA00022741"/>
    </source>
</evidence>
<organism evidence="14 15">
    <name type="scientific">Formosimonas limnophila</name>
    <dbReference type="NCBI Taxonomy" id="1384487"/>
    <lineage>
        <taxon>Bacteria</taxon>
        <taxon>Pseudomonadati</taxon>
        <taxon>Pseudomonadota</taxon>
        <taxon>Betaproteobacteria</taxon>
        <taxon>Burkholderiales</taxon>
        <taxon>Burkholderiaceae</taxon>
        <taxon>Formosimonas</taxon>
    </lineage>
</organism>
<reference evidence="14" key="1">
    <citation type="journal article" date="2014" name="Int. J. Syst. Evol. Microbiol.">
        <title>Complete genome sequence of Corynebacterium casei LMG S-19264T (=DSM 44701T), isolated from a smear-ripened cheese.</title>
        <authorList>
            <consortium name="US DOE Joint Genome Institute (JGI-PGF)"/>
            <person name="Walter F."/>
            <person name="Albersmeier A."/>
            <person name="Kalinowski J."/>
            <person name="Ruckert C."/>
        </authorList>
    </citation>
    <scope>NUCLEOTIDE SEQUENCE</scope>
    <source>
        <strain evidence="14">KCTC 32501</strain>
    </source>
</reference>
<dbReference type="GO" id="GO:0006777">
    <property type="term" value="P:Mo-molybdopterin cofactor biosynthetic process"/>
    <property type="evidence" value="ECO:0007669"/>
    <property type="project" value="UniProtKB-KW"/>
</dbReference>
<evidence type="ECO:0000256" key="3">
    <source>
        <dbReference type="ARBA" id="ARBA00022485"/>
    </source>
</evidence>
<dbReference type="Pfam" id="PF04055">
    <property type="entry name" value="Radical_SAM"/>
    <property type="match status" value="1"/>
</dbReference>
<evidence type="ECO:0000256" key="10">
    <source>
        <dbReference type="ARBA" id="ARBA00023150"/>
    </source>
</evidence>
<sequence length="331" mass="36778">MPTSNLPAALIDRFDRKIDYLRLSVMDRCDLRCHYCLPKGFRDFAEPAEWLNFDEITRVAKIFGELGVRRLRLTGGEPLLRKNLSRLVRSIRDLQLFDDISLSTNATQLTQQAHELYEAGVSRLNISLDSLDPSMVQAITGRDSLQSVMAGLDAAVATGFSPIKINMVVMAENMHEVPAMTEFCIKRGFVLRLIEAMPMGVTGAAAEFINLSVLRERLVSQFNLIAQPTHVGGGPAQYWQTADGKGSLGFITPKSQHFCNTCNRVRLSTEGTLYLCLGQNDKVELGSLMREGASDNELRAAIVSGISMKPEHHEFNEKPQQVLRFMSKTGG</sequence>
<evidence type="ECO:0000256" key="8">
    <source>
        <dbReference type="ARBA" id="ARBA00023014"/>
    </source>
</evidence>
<dbReference type="UniPathway" id="UPA00344"/>
<accession>A0A8J3CKP9</accession>
<keyword evidence="9" id="KW-0342">GTP-binding</keyword>
<dbReference type="PROSITE" id="PS01305">
    <property type="entry name" value="MOAA_NIFB_PQQE"/>
    <property type="match status" value="1"/>
</dbReference>
<dbReference type="SMART" id="SM00729">
    <property type="entry name" value="Elp3"/>
    <property type="match status" value="1"/>
</dbReference>
<dbReference type="InterPro" id="IPR010505">
    <property type="entry name" value="MoaA_twitch"/>
</dbReference>
<dbReference type="PANTHER" id="PTHR22960:SF0">
    <property type="entry name" value="MOLYBDENUM COFACTOR BIOSYNTHESIS PROTEIN 1"/>
    <property type="match status" value="1"/>
</dbReference>
<dbReference type="Pfam" id="PF06463">
    <property type="entry name" value="Mob_synth_C"/>
    <property type="match status" value="1"/>
</dbReference>
<dbReference type="CDD" id="cd21117">
    <property type="entry name" value="Twitch_MoaA"/>
    <property type="match status" value="1"/>
</dbReference>
<proteinExistence type="predicted"/>
<evidence type="ECO:0000256" key="7">
    <source>
        <dbReference type="ARBA" id="ARBA00023004"/>
    </source>
</evidence>
<dbReference type="GO" id="GO:0005525">
    <property type="term" value="F:GTP binding"/>
    <property type="evidence" value="ECO:0007669"/>
    <property type="project" value="UniProtKB-KW"/>
</dbReference>
<evidence type="ECO:0000313" key="14">
    <source>
        <dbReference type="EMBL" id="GHA70196.1"/>
    </source>
</evidence>
<dbReference type="InterPro" id="IPR007197">
    <property type="entry name" value="rSAM"/>
</dbReference>
<keyword evidence="4" id="KW-0949">S-adenosyl-L-methionine</keyword>
<dbReference type="InterPro" id="IPR006638">
    <property type="entry name" value="Elp3/MiaA/NifB-like_rSAM"/>
</dbReference>
<evidence type="ECO:0000256" key="12">
    <source>
        <dbReference type="ARBA" id="ARBA00048697"/>
    </source>
</evidence>
<keyword evidence="7" id="KW-0408">Iron</keyword>
<reference evidence="14" key="2">
    <citation type="submission" date="2020-09" db="EMBL/GenBank/DDBJ databases">
        <authorList>
            <person name="Sun Q."/>
            <person name="Kim S."/>
        </authorList>
    </citation>
    <scope>NUCLEOTIDE SEQUENCE</scope>
    <source>
        <strain evidence="14">KCTC 32501</strain>
    </source>
</reference>
<comment type="catalytic activity">
    <reaction evidence="12">
        <text>GTP + AH2 + S-adenosyl-L-methionine = (8S)-3',8-cyclo-7,8-dihydroguanosine 5'-triphosphate + 5'-deoxyadenosine + L-methionine + A + H(+)</text>
        <dbReference type="Rhea" id="RHEA:49576"/>
        <dbReference type="ChEBI" id="CHEBI:13193"/>
        <dbReference type="ChEBI" id="CHEBI:15378"/>
        <dbReference type="ChEBI" id="CHEBI:17319"/>
        <dbReference type="ChEBI" id="CHEBI:17499"/>
        <dbReference type="ChEBI" id="CHEBI:37565"/>
        <dbReference type="ChEBI" id="CHEBI:57844"/>
        <dbReference type="ChEBI" id="CHEBI:59789"/>
        <dbReference type="ChEBI" id="CHEBI:131766"/>
        <dbReference type="EC" id="4.1.99.22"/>
    </reaction>
</comment>
<dbReference type="InterPro" id="IPR013483">
    <property type="entry name" value="MoaA"/>
</dbReference>
<dbReference type="GO" id="GO:0046872">
    <property type="term" value="F:metal ion binding"/>
    <property type="evidence" value="ECO:0007669"/>
    <property type="project" value="UniProtKB-KW"/>
</dbReference>
<dbReference type="EC" id="4.1.99.22" evidence="2"/>
<dbReference type="GO" id="GO:0061798">
    <property type="term" value="F:GTP 3',8'-cyclase activity"/>
    <property type="evidence" value="ECO:0007669"/>
    <property type="project" value="UniProtKB-EC"/>
</dbReference>
<dbReference type="NCBIfam" id="TIGR02666">
    <property type="entry name" value="moaA"/>
    <property type="match status" value="1"/>
</dbReference>
<dbReference type="SFLD" id="SFLDG01067">
    <property type="entry name" value="SPASM/twitch_domain_containing"/>
    <property type="match status" value="1"/>
</dbReference>
<dbReference type="InterPro" id="IPR013785">
    <property type="entry name" value="Aldolase_TIM"/>
</dbReference>
<keyword evidence="8" id="KW-0411">Iron-sulfur</keyword>
<dbReference type="SFLD" id="SFLDG01386">
    <property type="entry name" value="main_SPASM_domain-containing"/>
    <property type="match status" value="1"/>
</dbReference>
<comment type="caution">
    <text evidence="14">The sequence shown here is derived from an EMBL/GenBank/DDBJ whole genome shotgun (WGS) entry which is preliminary data.</text>
</comment>
<keyword evidence="10" id="KW-0501">Molybdenum cofactor biosynthesis</keyword>
<dbReference type="SFLD" id="SFLDG01383">
    <property type="entry name" value="cyclic_pyranopterin_phosphate"/>
    <property type="match status" value="1"/>
</dbReference>
<dbReference type="PROSITE" id="PS51918">
    <property type="entry name" value="RADICAL_SAM"/>
    <property type="match status" value="1"/>
</dbReference>
<evidence type="ECO:0000313" key="15">
    <source>
        <dbReference type="Proteomes" id="UP000614287"/>
    </source>
</evidence>
<name>A0A8J3CKP9_9BURK</name>
<dbReference type="Proteomes" id="UP000614287">
    <property type="component" value="Unassembled WGS sequence"/>
</dbReference>